<feature type="region of interest" description="Disordered" evidence="2">
    <location>
        <begin position="1"/>
        <end position="38"/>
    </location>
</feature>
<accession>A0ABR4PS67</accession>
<dbReference type="SUPFAM" id="SSF143437">
    <property type="entry name" value="THUMP domain-like"/>
    <property type="match status" value="1"/>
</dbReference>
<evidence type="ECO:0000313" key="5">
    <source>
        <dbReference type="Proteomes" id="UP001629113"/>
    </source>
</evidence>
<keyword evidence="1" id="KW-0694">RNA-binding</keyword>
<evidence type="ECO:0000256" key="2">
    <source>
        <dbReference type="SAM" id="MobiDB-lite"/>
    </source>
</evidence>
<dbReference type="Gene3D" id="3.30.2300.10">
    <property type="entry name" value="THUMP superfamily"/>
    <property type="match status" value="1"/>
</dbReference>
<dbReference type="InterPro" id="IPR040183">
    <property type="entry name" value="THUMPD1-like"/>
</dbReference>
<evidence type="ECO:0000259" key="3">
    <source>
        <dbReference type="PROSITE" id="PS51165"/>
    </source>
</evidence>
<dbReference type="PANTHER" id="PTHR13452">
    <property type="entry name" value="THUMP DOMAIN CONTAINING PROTEIN 1-RELATED"/>
    <property type="match status" value="1"/>
</dbReference>
<protein>
    <submittedName>
        <fullName evidence="4">THUMP domain-containing protein</fullName>
    </submittedName>
</protein>
<gene>
    <name evidence="4" type="ORF">PVAG01_03000</name>
</gene>
<dbReference type="Pfam" id="PF02926">
    <property type="entry name" value="THUMP"/>
    <property type="match status" value="1"/>
</dbReference>
<feature type="compositionally biased region" description="Basic and acidic residues" evidence="2">
    <location>
        <begin position="1"/>
        <end position="19"/>
    </location>
</feature>
<dbReference type="Proteomes" id="UP001629113">
    <property type="component" value="Unassembled WGS sequence"/>
</dbReference>
<feature type="domain" description="THUMP" evidence="3">
    <location>
        <begin position="156"/>
        <end position="270"/>
    </location>
</feature>
<sequence>MVSSSKRKECHGDNAEKSRGAKRSKGGSGGKWQTPHQKIKMASFASRGSGRIEPGDAGIWATCARGQEGRATEELKAIFDDCAERFYGIAPAGEGIDEDEDDIEVSIEKEISSLTQKKGITKTFSPVHLDIICVLFFKTQPSIDAVEFVHRLCEDAVSNPAHRRSKYVNRLTPMTLIGKATERGLEELGTSVLAKHFQLAGQDTANLEDATPCTYAIRPTIRNHNTLKRDVVIKQIAGLVSERHKVDLTKPDKVIIVEIYQTVCGISVVGSDWDALKRFNLAELYPTRSTIKVAAMENTVDSVPEAEKTNES</sequence>
<dbReference type="EMBL" id="JBFCZG010000002">
    <property type="protein sequence ID" value="KAL3426209.1"/>
    <property type="molecule type" value="Genomic_DNA"/>
</dbReference>
<keyword evidence="5" id="KW-1185">Reference proteome</keyword>
<dbReference type="PROSITE" id="PS51165">
    <property type="entry name" value="THUMP"/>
    <property type="match status" value="1"/>
</dbReference>
<dbReference type="InterPro" id="IPR004114">
    <property type="entry name" value="THUMP_dom"/>
</dbReference>
<evidence type="ECO:0000256" key="1">
    <source>
        <dbReference type="PROSITE-ProRule" id="PRU00529"/>
    </source>
</evidence>
<evidence type="ECO:0000313" key="4">
    <source>
        <dbReference type="EMBL" id="KAL3426209.1"/>
    </source>
</evidence>
<name>A0ABR4PS67_9HELO</name>
<proteinExistence type="predicted"/>
<organism evidence="4 5">
    <name type="scientific">Phlyctema vagabunda</name>
    <dbReference type="NCBI Taxonomy" id="108571"/>
    <lineage>
        <taxon>Eukaryota</taxon>
        <taxon>Fungi</taxon>
        <taxon>Dikarya</taxon>
        <taxon>Ascomycota</taxon>
        <taxon>Pezizomycotina</taxon>
        <taxon>Leotiomycetes</taxon>
        <taxon>Helotiales</taxon>
        <taxon>Dermateaceae</taxon>
        <taxon>Phlyctema</taxon>
    </lineage>
</organism>
<reference evidence="4 5" key="1">
    <citation type="submission" date="2024-06" db="EMBL/GenBank/DDBJ databases">
        <title>Complete genome of Phlyctema vagabunda strain 19-DSS-EL-015.</title>
        <authorList>
            <person name="Fiorenzani C."/>
        </authorList>
    </citation>
    <scope>NUCLEOTIDE SEQUENCE [LARGE SCALE GENOMIC DNA]</scope>
    <source>
        <strain evidence="4 5">19-DSS-EL-015</strain>
    </source>
</reference>
<comment type="caution">
    <text evidence="4">The sequence shown here is derived from an EMBL/GenBank/DDBJ whole genome shotgun (WGS) entry which is preliminary data.</text>
</comment>
<dbReference type="CDD" id="cd11717">
    <property type="entry name" value="THUMP_THUMPD1_like"/>
    <property type="match status" value="1"/>
</dbReference>
<dbReference type="PANTHER" id="PTHR13452:SF10">
    <property type="entry name" value="THUMP DOMAIN-CONTAINING PROTEIN 1"/>
    <property type="match status" value="1"/>
</dbReference>